<dbReference type="NCBIfam" id="TIGR02937">
    <property type="entry name" value="sigma70-ECF"/>
    <property type="match status" value="1"/>
</dbReference>
<comment type="similarity">
    <text evidence="1">Belongs to the sigma-70 factor family. ECF subfamily.</text>
</comment>
<evidence type="ECO:0000256" key="2">
    <source>
        <dbReference type="ARBA" id="ARBA00023015"/>
    </source>
</evidence>
<dbReference type="InterPro" id="IPR013325">
    <property type="entry name" value="RNA_pol_sigma_r2"/>
</dbReference>
<dbReference type="Pfam" id="PF08281">
    <property type="entry name" value="Sigma70_r4_2"/>
    <property type="match status" value="1"/>
</dbReference>
<feature type="domain" description="RNA polymerase sigma factor 70 region 4 type 2" evidence="6">
    <location>
        <begin position="112"/>
        <end position="162"/>
    </location>
</feature>
<keyword evidence="8" id="KW-1185">Reference proteome</keyword>
<keyword evidence="3" id="KW-0731">Sigma factor</keyword>
<dbReference type="RefSeq" id="WP_202245456.1">
    <property type="nucleotide sequence ID" value="NZ_JAESIY010000008.1"/>
</dbReference>
<dbReference type="GO" id="GO:0006352">
    <property type="term" value="P:DNA-templated transcription initiation"/>
    <property type="evidence" value="ECO:0007669"/>
    <property type="project" value="InterPro"/>
</dbReference>
<sequence length="170" mass="20288">MSKELSVCDEEVFGSIFKDHFKYLQNLFYYKFGDLEKAKDLMQDSFIKLWKNCKDVPYDKAKGYLFMLARNSFLNDVNKQKTIQKHQDSVDKNLLYIESPDFVLEEKEFLNKINREISLLPDKQRQVFLLNRIDEKTYKEIAEMLDISVKTVEKWMHDALVTLRKKIGKV</sequence>
<proteinExistence type="inferred from homology"/>
<dbReference type="SUPFAM" id="SSF88659">
    <property type="entry name" value="Sigma3 and sigma4 domains of RNA polymerase sigma factors"/>
    <property type="match status" value="1"/>
</dbReference>
<evidence type="ECO:0000256" key="4">
    <source>
        <dbReference type="ARBA" id="ARBA00023163"/>
    </source>
</evidence>
<evidence type="ECO:0000313" key="7">
    <source>
        <dbReference type="EMBL" id="MBL3657677.1"/>
    </source>
</evidence>
<dbReference type="InterPro" id="IPR013249">
    <property type="entry name" value="RNA_pol_sigma70_r4_t2"/>
</dbReference>
<keyword evidence="2" id="KW-0805">Transcription regulation</keyword>
<dbReference type="Gene3D" id="1.10.1740.10">
    <property type="match status" value="1"/>
</dbReference>
<dbReference type="Proteomes" id="UP000659388">
    <property type="component" value="Unassembled WGS sequence"/>
</dbReference>
<organism evidence="7 8">
    <name type="scientific">Fulvivirga sediminis</name>
    <dbReference type="NCBI Taxonomy" id="2803949"/>
    <lineage>
        <taxon>Bacteria</taxon>
        <taxon>Pseudomonadati</taxon>
        <taxon>Bacteroidota</taxon>
        <taxon>Cytophagia</taxon>
        <taxon>Cytophagales</taxon>
        <taxon>Fulvivirgaceae</taxon>
        <taxon>Fulvivirga</taxon>
    </lineage>
</organism>
<dbReference type="InterPro" id="IPR013324">
    <property type="entry name" value="RNA_pol_sigma_r3/r4-like"/>
</dbReference>
<protein>
    <submittedName>
        <fullName evidence="7">RNA polymerase sigma factor</fullName>
    </submittedName>
</protein>
<dbReference type="InterPro" id="IPR007627">
    <property type="entry name" value="RNA_pol_sigma70_r2"/>
</dbReference>
<feature type="domain" description="RNA polymerase sigma-70 region 2" evidence="5">
    <location>
        <begin position="17"/>
        <end position="81"/>
    </location>
</feature>
<keyword evidence="4" id="KW-0804">Transcription</keyword>
<dbReference type="GO" id="GO:0016987">
    <property type="term" value="F:sigma factor activity"/>
    <property type="evidence" value="ECO:0007669"/>
    <property type="project" value="UniProtKB-KW"/>
</dbReference>
<accession>A0A937F755</accession>
<evidence type="ECO:0000256" key="1">
    <source>
        <dbReference type="ARBA" id="ARBA00010641"/>
    </source>
</evidence>
<dbReference type="GO" id="GO:0003677">
    <property type="term" value="F:DNA binding"/>
    <property type="evidence" value="ECO:0007669"/>
    <property type="project" value="InterPro"/>
</dbReference>
<comment type="caution">
    <text evidence="7">The sequence shown here is derived from an EMBL/GenBank/DDBJ whole genome shotgun (WGS) entry which is preliminary data.</text>
</comment>
<dbReference type="InterPro" id="IPR036388">
    <property type="entry name" value="WH-like_DNA-bd_sf"/>
</dbReference>
<dbReference type="CDD" id="cd06171">
    <property type="entry name" value="Sigma70_r4"/>
    <property type="match status" value="1"/>
</dbReference>
<reference evidence="7" key="1">
    <citation type="submission" date="2021-01" db="EMBL/GenBank/DDBJ databases">
        <title>Fulvivirga kasyanovii gen. nov., sp nov., a novel member of the phylum Bacteroidetes isolated from seawater in a mussel farm.</title>
        <authorList>
            <person name="Zhao L.-H."/>
            <person name="Wang Z.-J."/>
        </authorList>
    </citation>
    <scope>NUCLEOTIDE SEQUENCE</scope>
    <source>
        <strain evidence="7">2943</strain>
    </source>
</reference>
<dbReference type="Gene3D" id="1.10.10.10">
    <property type="entry name" value="Winged helix-like DNA-binding domain superfamily/Winged helix DNA-binding domain"/>
    <property type="match status" value="1"/>
</dbReference>
<evidence type="ECO:0000259" key="5">
    <source>
        <dbReference type="Pfam" id="PF04542"/>
    </source>
</evidence>
<dbReference type="InterPro" id="IPR014284">
    <property type="entry name" value="RNA_pol_sigma-70_dom"/>
</dbReference>
<dbReference type="EMBL" id="JAESIY010000008">
    <property type="protein sequence ID" value="MBL3657677.1"/>
    <property type="molecule type" value="Genomic_DNA"/>
</dbReference>
<evidence type="ECO:0000256" key="3">
    <source>
        <dbReference type="ARBA" id="ARBA00023082"/>
    </source>
</evidence>
<name>A0A937F755_9BACT</name>
<dbReference type="SUPFAM" id="SSF88946">
    <property type="entry name" value="Sigma2 domain of RNA polymerase sigma factors"/>
    <property type="match status" value="1"/>
</dbReference>
<gene>
    <name evidence="7" type="ORF">JL102_16120</name>
</gene>
<dbReference type="PANTHER" id="PTHR43133">
    <property type="entry name" value="RNA POLYMERASE ECF-TYPE SIGMA FACTO"/>
    <property type="match status" value="1"/>
</dbReference>
<dbReference type="Pfam" id="PF04542">
    <property type="entry name" value="Sigma70_r2"/>
    <property type="match status" value="1"/>
</dbReference>
<dbReference type="PANTHER" id="PTHR43133:SF46">
    <property type="entry name" value="RNA POLYMERASE SIGMA-70 FACTOR ECF SUBFAMILY"/>
    <property type="match status" value="1"/>
</dbReference>
<dbReference type="AlphaFoldDB" id="A0A937F755"/>
<dbReference type="InterPro" id="IPR039425">
    <property type="entry name" value="RNA_pol_sigma-70-like"/>
</dbReference>
<evidence type="ECO:0000313" key="8">
    <source>
        <dbReference type="Proteomes" id="UP000659388"/>
    </source>
</evidence>
<evidence type="ECO:0000259" key="6">
    <source>
        <dbReference type="Pfam" id="PF08281"/>
    </source>
</evidence>